<evidence type="ECO:0000313" key="3">
    <source>
        <dbReference type="Proteomes" id="UP001303473"/>
    </source>
</evidence>
<keyword evidence="3" id="KW-1185">Reference proteome</keyword>
<evidence type="ECO:0000313" key="2">
    <source>
        <dbReference type="EMBL" id="KAK3936056.1"/>
    </source>
</evidence>
<sequence length="127" mass="13354">MSIKSILSLAVMVTAAAAGAIQARCNPNPPAIKDANTVTLALYGDSGCCDAPFQTISLGVVGTCHTINAPGLGWEQAVGQNMFGQGIKIWTFTDTNCQSNGKFIDLHNSNTCDFRGEQFQSIKLATA</sequence>
<feature type="signal peptide" evidence="1">
    <location>
        <begin position="1"/>
        <end position="18"/>
    </location>
</feature>
<proteinExistence type="predicted"/>
<name>A0AAN6MZX4_9PEZI</name>
<comment type="caution">
    <text evidence="2">The sequence shown here is derived from an EMBL/GenBank/DDBJ whole genome shotgun (WGS) entry which is preliminary data.</text>
</comment>
<dbReference type="EMBL" id="MU853896">
    <property type="protein sequence ID" value="KAK3936056.1"/>
    <property type="molecule type" value="Genomic_DNA"/>
</dbReference>
<reference evidence="3" key="1">
    <citation type="journal article" date="2023" name="Mol. Phylogenet. Evol.">
        <title>Genome-scale phylogeny and comparative genomics of the fungal order Sordariales.</title>
        <authorList>
            <person name="Hensen N."/>
            <person name="Bonometti L."/>
            <person name="Westerberg I."/>
            <person name="Brannstrom I.O."/>
            <person name="Guillou S."/>
            <person name="Cros-Aarteil S."/>
            <person name="Calhoun S."/>
            <person name="Haridas S."/>
            <person name="Kuo A."/>
            <person name="Mondo S."/>
            <person name="Pangilinan J."/>
            <person name="Riley R."/>
            <person name="LaButti K."/>
            <person name="Andreopoulos B."/>
            <person name="Lipzen A."/>
            <person name="Chen C."/>
            <person name="Yan M."/>
            <person name="Daum C."/>
            <person name="Ng V."/>
            <person name="Clum A."/>
            <person name="Steindorff A."/>
            <person name="Ohm R.A."/>
            <person name="Martin F."/>
            <person name="Silar P."/>
            <person name="Natvig D.O."/>
            <person name="Lalanne C."/>
            <person name="Gautier V."/>
            <person name="Ament-Velasquez S.L."/>
            <person name="Kruys A."/>
            <person name="Hutchinson M.I."/>
            <person name="Powell A.J."/>
            <person name="Barry K."/>
            <person name="Miller A.N."/>
            <person name="Grigoriev I.V."/>
            <person name="Debuchy R."/>
            <person name="Gladieux P."/>
            <person name="Hiltunen Thoren M."/>
            <person name="Johannesson H."/>
        </authorList>
    </citation>
    <scope>NUCLEOTIDE SEQUENCE [LARGE SCALE GENOMIC DNA]</scope>
    <source>
        <strain evidence="3">CBS 340.73</strain>
    </source>
</reference>
<evidence type="ECO:0000256" key="1">
    <source>
        <dbReference type="SAM" id="SignalP"/>
    </source>
</evidence>
<organism evidence="2 3">
    <name type="scientific">Diplogelasinospora grovesii</name>
    <dbReference type="NCBI Taxonomy" id="303347"/>
    <lineage>
        <taxon>Eukaryota</taxon>
        <taxon>Fungi</taxon>
        <taxon>Dikarya</taxon>
        <taxon>Ascomycota</taxon>
        <taxon>Pezizomycotina</taxon>
        <taxon>Sordariomycetes</taxon>
        <taxon>Sordariomycetidae</taxon>
        <taxon>Sordariales</taxon>
        <taxon>Diplogelasinosporaceae</taxon>
        <taxon>Diplogelasinospora</taxon>
    </lineage>
</organism>
<dbReference type="Proteomes" id="UP001303473">
    <property type="component" value="Unassembled WGS sequence"/>
</dbReference>
<feature type="chain" id="PRO_5042887463" evidence="1">
    <location>
        <begin position="19"/>
        <end position="127"/>
    </location>
</feature>
<accession>A0AAN6MZX4</accession>
<protein>
    <submittedName>
        <fullName evidence="2">Uncharacterized protein</fullName>
    </submittedName>
</protein>
<dbReference type="AlphaFoldDB" id="A0AAN6MZX4"/>
<keyword evidence="1" id="KW-0732">Signal</keyword>
<gene>
    <name evidence="2" type="ORF">QBC46DRAFT_412472</name>
</gene>